<organism evidence="2 3">
    <name type="scientific">Riccia fluitans</name>
    <dbReference type="NCBI Taxonomy" id="41844"/>
    <lineage>
        <taxon>Eukaryota</taxon>
        <taxon>Viridiplantae</taxon>
        <taxon>Streptophyta</taxon>
        <taxon>Embryophyta</taxon>
        <taxon>Marchantiophyta</taxon>
        <taxon>Marchantiopsida</taxon>
        <taxon>Marchantiidae</taxon>
        <taxon>Marchantiales</taxon>
        <taxon>Ricciaceae</taxon>
        <taxon>Riccia</taxon>
    </lineage>
</organism>
<gene>
    <name evidence="2" type="ORF">R1flu_004577</name>
</gene>
<feature type="compositionally biased region" description="Polar residues" evidence="1">
    <location>
        <begin position="244"/>
        <end position="254"/>
    </location>
</feature>
<feature type="region of interest" description="Disordered" evidence="1">
    <location>
        <begin position="244"/>
        <end position="265"/>
    </location>
</feature>
<evidence type="ECO:0000313" key="3">
    <source>
        <dbReference type="Proteomes" id="UP001605036"/>
    </source>
</evidence>
<protein>
    <submittedName>
        <fullName evidence="2">Uncharacterized protein</fullName>
    </submittedName>
</protein>
<name>A0ABD1YRB8_9MARC</name>
<proteinExistence type="predicted"/>
<sequence>MEKSQSSCHSIRADSLRWADSEVRSQSPLSFVGDSQFPLSVPVCPDSQDVDIRPVREDSPSLNSFGSSGSLGSFDMKCWDLAEGERKSQSTGNHPGLAHTLLCPPPSLGTQEFETRYMKVDHTSNGKCFQSPGTSSLDEMTCWDLAEGEAISQDAGQPFADAETPICSPASLDSQEFIRRCATEGSIKWSAEDLDVLPSNACKDCHAADSEAGPESPLQALDGDDMPVFPLPPVSGQDVELSFSSPERVSSPDSNFMGLKPVSGPERPQRLISELFGCETKEWLESSAASPGAALGLGLKEKENVQTVNQIASQDAALNDTGIRVPQIHLNTFQKQRIVGVDAEPNKLLLVANVAENVSAAANSEQPEHGAESDIRLPLGRRLKLQAKCLAAVQDEVLASEPAQQIIFPSTTLSPDIDCNVNFHLSKRKSREKSWSFEDDILGTRSQTFKGHLSNGKLSIAINRSPLAPISANLRLSIDRSDEEALISSRQSCELNVLLSEGENMKNTPHTEASELIPSSQQYLFEKSNLEFQQLPKEVRSAAETSPTTELKTKTKTKFDAGDKSPLDFSGPILQPSRKGRVQDGRLKSVTGLNKDKPDKTSSFAVQSRLSSRVGVSSNAASVTKPAPAFESRRYVFSEAGAKMQPQDRRVAGSLKS</sequence>
<feature type="compositionally biased region" description="Basic and acidic residues" evidence="1">
    <location>
        <begin position="551"/>
        <end position="566"/>
    </location>
</feature>
<reference evidence="2 3" key="1">
    <citation type="submission" date="2024-09" db="EMBL/GenBank/DDBJ databases">
        <title>Chromosome-scale assembly of Riccia fluitans.</title>
        <authorList>
            <person name="Paukszto L."/>
            <person name="Sawicki J."/>
            <person name="Karawczyk K."/>
            <person name="Piernik-Szablinska J."/>
            <person name="Szczecinska M."/>
            <person name="Mazdziarz M."/>
        </authorList>
    </citation>
    <scope>NUCLEOTIDE SEQUENCE [LARGE SCALE GENOMIC DNA]</scope>
    <source>
        <strain evidence="2">Rf_01</strain>
        <tissue evidence="2">Aerial parts of the thallus</tissue>
    </source>
</reference>
<accession>A0ABD1YRB8</accession>
<keyword evidence="3" id="KW-1185">Reference proteome</keyword>
<evidence type="ECO:0000313" key="2">
    <source>
        <dbReference type="EMBL" id="KAL2633098.1"/>
    </source>
</evidence>
<feature type="region of interest" description="Disordered" evidence="1">
    <location>
        <begin position="539"/>
        <end position="609"/>
    </location>
</feature>
<dbReference type="EMBL" id="JBHFFA010000003">
    <property type="protein sequence ID" value="KAL2633098.1"/>
    <property type="molecule type" value="Genomic_DNA"/>
</dbReference>
<dbReference type="AlphaFoldDB" id="A0ABD1YRB8"/>
<comment type="caution">
    <text evidence="2">The sequence shown here is derived from an EMBL/GenBank/DDBJ whole genome shotgun (WGS) entry which is preliminary data.</text>
</comment>
<feature type="region of interest" description="Disordered" evidence="1">
    <location>
        <begin position="205"/>
        <end position="226"/>
    </location>
</feature>
<evidence type="ECO:0000256" key="1">
    <source>
        <dbReference type="SAM" id="MobiDB-lite"/>
    </source>
</evidence>
<dbReference type="Proteomes" id="UP001605036">
    <property type="component" value="Unassembled WGS sequence"/>
</dbReference>